<gene>
    <name evidence="1" type="ORF">SDC9_190572</name>
</gene>
<name>A0A645I6D0_9ZZZZ</name>
<protein>
    <recommendedName>
        <fullName evidence="2">Lipoprotein</fullName>
    </recommendedName>
</protein>
<proteinExistence type="predicted"/>
<dbReference type="EMBL" id="VSSQ01101136">
    <property type="protein sequence ID" value="MPN43013.1"/>
    <property type="molecule type" value="Genomic_DNA"/>
</dbReference>
<accession>A0A645I6D0</accession>
<evidence type="ECO:0000313" key="1">
    <source>
        <dbReference type="EMBL" id="MPN43013.1"/>
    </source>
</evidence>
<dbReference type="AlphaFoldDB" id="A0A645I6D0"/>
<dbReference type="PROSITE" id="PS51257">
    <property type="entry name" value="PROKAR_LIPOPROTEIN"/>
    <property type="match status" value="1"/>
</dbReference>
<comment type="caution">
    <text evidence="1">The sequence shown here is derived from an EMBL/GenBank/DDBJ whole genome shotgun (WGS) entry which is preliminary data.</text>
</comment>
<evidence type="ECO:0008006" key="2">
    <source>
        <dbReference type="Google" id="ProtNLM"/>
    </source>
</evidence>
<reference evidence="1" key="1">
    <citation type="submission" date="2019-08" db="EMBL/GenBank/DDBJ databases">
        <authorList>
            <person name="Kucharzyk K."/>
            <person name="Murdoch R.W."/>
            <person name="Higgins S."/>
            <person name="Loffler F."/>
        </authorList>
    </citation>
    <scope>NUCLEOTIDE SEQUENCE</scope>
</reference>
<sequence length="116" mass="13015">MKKIIKLLLASLLLAGCANTSKPEPTPTATPEPTVEATPNVIKGEVTEWYMQVERDGECYWDQNGNFVHNHPLDLDNYIIDLATANNLNDDVAICTSLDMQPEFIEHYKNNNGEHT</sequence>
<organism evidence="1">
    <name type="scientific">bioreactor metagenome</name>
    <dbReference type="NCBI Taxonomy" id="1076179"/>
    <lineage>
        <taxon>unclassified sequences</taxon>
        <taxon>metagenomes</taxon>
        <taxon>ecological metagenomes</taxon>
    </lineage>
</organism>